<reference evidence="2 3" key="1">
    <citation type="journal article" date="2023" name="Environ Microbiome">
        <title>A coral-associated actinobacterium mitigates coral bleaching under heat stress.</title>
        <authorList>
            <person name="Li J."/>
            <person name="Zou Y."/>
            <person name="Li Q."/>
            <person name="Zhang J."/>
            <person name="Bourne D.G."/>
            <person name="Lyu Y."/>
            <person name="Liu C."/>
            <person name="Zhang S."/>
        </authorList>
    </citation>
    <scope>NUCLEOTIDE SEQUENCE [LARGE SCALE GENOMIC DNA]</scope>
    <source>
        <strain evidence="2 3">SCSIO 13291</strain>
    </source>
</reference>
<evidence type="ECO:0000313" key="2">
    <source>
        <dbReference type="EMBL" id="WZW97089.1"/>
    </source>
</evidence>
<dbReference type="EMBL" id="CP115965">
    <property type="protein sequence ID" value="WZW97089.1"/>
    <property type="molecule type" value="Genomic_DNA"/>
</dbReference>
<keyword evidence="1" id="KW-0472">Membrane</keyword>
<feature type="transmembrane region" description="Helical" evidence="1">
    <location>
        <begin position="60"/>
        <end position="81"/>
    </location>
</feature>
<gene>
    <name evidence="2" type="ORF">PCC79_09155</name>
</gene>
<dbReference type="RefSeq" id="WP_342371642.1">
    <property type="nucleotide sequence ID" value="NZ_CP115965.1"/>
</dbReference>
<evidence type="ECO:0008006" key="4">
    <source>
        <dbReference type="Google" id="ProtNLM"/>
    </source>
</evidence>
<dbReference type="InterPro" id="IPR036052">
    <property type="entry name" value="TrpB-like_PALP_sf"/>
</dbReference>
<feature type="transmembrane region" description="Helical" evidence="1">
    <location>
        <begin position="12"/>
        <end position="31"/>
    </location>
</feature>
<dbReference type="Proteomes" id="UP001434337">
    <property type="component" value="Chromosome"/>
</dbReference>
<keyword evidence="1" id="KW-0812">Transmembrane</keyword>
<sequence length="184" mass="18785">MGGRQLVNRVGLVVAVALLVGALAALLWVALTQLPAFVVGADGQATIAERAMAQVASADWWFSVLAVVGGLGLGVGVWASLRHWGWPVAFVAVGAAAIAAVTCWLVGETLGPTPFAARMAAATAGEAVPVALRLHALSALALWPFSAVAVCLFASALGPEVGERTRRRRQAVEAGASEPVVEEA</sequence>
<evidence type="ECO:0000256" key="1">
    <source>
        <dbReference type="SAM" id="Phobius"/>
    </source>
</evidence>
<keyword evidence="1" id="KW-1133">Transmembrane helix</keyword>
<evidence type="ECO:0000313" key="3">
    <source>
        <dbReference type="Proteomes" id="UP001434337"/>
    </source>
</evidence>
<protein>
    <recommendedName>
        <fullName evidence="4">DUF2567 domain-containing protein</fullName>
    </recommendedName>
</protein>
<dbReference type="SUPFAM" id="SSF53686">
    <property type="entry name" value="Tryptophan synthase beta subunit-like PLP-dependent enzymes"/>
    <property type="match status" value="1"/>
</dbReference>
<accession>A0ABZ3C2G2</accession>
<keyword evidence="3" id="KW-1185">Reference proteome</keyword>
<name>A0ABZ3C2G2_9ACTN</name>
<proteinExistence type="predicted"/>
<organism evidence="2 3">
    <name type="scientific">Propioniciclava soli</name>
    <dbReference type="NCBI Taxonomy" id="2775081"/>
    <lineage>
        <taxon>Bacteria</taxon>
        <taxon>Bacillati</taxon>
        <taxon>Actinomycetota</taxon>
        <taxon>Actinomycetes</taxon>
        <taxon>Propionibacteriales</taxon>
        <taxon>Propionibacteriaceae</taxon>
        <taxon>Propioniciclava</taxon>
    </lineage>
</organism>
<feature type="transmembrane region" description="Helical" evidence="1">
    <location>
        <begin position="140"/>
        <end position="159"/>
    </location>
</feature>
<feature type="transmembrane region" description="Helical" evidence="1">
    <location>
        <begin position="88"/>
        <end position="107"/>
    </location>
</feature>